<name>A0ABP0CE34_9PEZI</name>
<gene>
    <name evidence="8" type="ORF">SCUCBS95973_007455</name>
</gene>
<dbReference type="PANTHER" id="PTHR48182:SF2">
    <property type="entry name" value="PROTEIN SERAC1"/>
    <property type="match status" value="1"/>
</dbReference>
<dbReference type="InterPro" id="IPR027417">
    <property type="entry name" value="P-loop_NTPase"/>
</dbReference>
<dbReference type="Gene3D" id="3.40.50.300">
    <property type="entry name" value="P-loop containing nucleotide triphosphate hydrolases"/>
    <property type="match status" value="1"/>
</dbReference>
<proteinExistence type="predicted"/>
<sequence>MSSVHRIGFTELKGTGGARSGTVRANIIFIHGLEGHPQRTWEETRDMASPEKRSWFHFFPRSSPRPDEDTEFHSPSLFWPDEFLTKDIPDARIWTYGYDADVLRFYKASNKNTVSQHGNDLALELEREFDNKTSAIIFLGTPHRGSDAASWATLASNLAALALCDSNKRLTGALQPNGEVFDNIHTNFVKLVDGSGIRLHSFQEARGMTGVKGLSSKVVDEDSSKMGLAVEACETINADHRQMARCCSREDPRYRKMLAVLKQCMRSIKAEHSAVLQEMGLVAKLVDIFSSDDGQTAAIAGLGGIGKTQTALHIAYWAKENLPMHSVFWVAASSHASFEQACSEIVKTAGLSKSTENEDSRETVRRHLSSSNAGKWLLVVDNADDERILFGAPENPGGINKYLPAVGCGHVLFTTRYVVIANKVVDDIDNVVDLDVMDLEDATSLWESCIRKDLGTDKDSTATILRQLDCIPLAIKQATAYINATRLPASQYLSRLRDMDHKIVALMSKKFLNEDSSFNKSQTAVATTWLVSFEQVQALSNDAAKLLAFISCIDPKGIPQSILPAPANKDLESAIDTLF</sequence>
<dbReference type="Pfam" id="PF00931">
    <property type="entry name" value="NB-ARC"/>
    <property type="match status" value="1"/>
</dbReference>
<evidence type="ECO:0000256" key="1">
    <source>
        <dbReference type="ARBA" id="ARBA00004173"/>
    </source>
</evidence>
<evidence type="ECO:0000256" key="3">
    <source>
        <dbReference type="ARBA" id="ARBA00004370"/>
    </source>
</evidence>
<protein>
    <recommendedName>
        <fullName evidence="7">NB-ARC domain-containing protein</fullName>
    </recommendedName>
</protein>
<dbReference type="InterPro" id="IPR052374">
    <property type="entry name" value="SERAC1"/>
</dbReference>
<evidence type="ECO:0000256" key="4">
    <source>
        <dbReference type="ARBA" id="ARBA00022824"/>
    </source>
</evidence>
<evidence type="ECO:0000259" key="7">
    <source>
        <dbReference type="Pfam" id="PF00931"/>
    </source>
</evidence>
<comment type="subcellular location">
    <subcellularLocation>
        <location evidence="2">Endoplasmic reticulum</location>
    </subcellularLocation>
    <subcellularLocation>
        <location evidence="3">Membrane</location>
    </subcellularLocation>
    <subcellularLocation>
        <location evidence="1">Mitochondrion</location>
    </subcellularLocation>
</comment>
<dbReference type="PANTHER" id="PTHR48182">
    <property type="entry name" value="PROTEIN SERAC1"/>
    <property type="match status" value="1"/>
</dbReference>
<keyword evidence="5" id="KW-0496">Mitochondrion</keyword>
<keyword evidence="6" id="KW-0472">Membrane</keyword>
<evidence type="ECO:0000313" key="8">
    <source>
        <dbReference type="EMBL" id="CAK7230088.1"/>
    </source>
</evidence>
<feature type="domain" description="NB-ARC" evidence="7">
    <location>
        <begin position="283"/>
        <end position="448"/>
    </location>
</feature>
<organism evidence="8 9">
    <name type="scientific">Sporothrix curviconia</name>
    <dbReference type="NCBI Taxonomy" id="1260050"/>
    <lineage>
        <taxon>Eukaryota</taxon>
        <taxon>Fungi</taxon>
        <taxon>Dikarya</taxon>
        <taxon>Ascomycota</taxon>
        <taxon>Pezizomycotina</taxon>
        <taxon>Sordariomycetes</taxon>
        <taxon>Sordariomycetidae</taxon>
        <taxon>Ophiostomatales</taxon>
        <taxon>Ophiostomataceae</taxon>
        <taxon>Sporothrix</taxon>
    </lineage>
</organism>
<evidence type="ECO:0000256" key="6">
    <source>
        <dbReference type="ARBA" id="ARBA00023136"/>
    </source>
</evidence>
<keyword evidence="4" id="KW-0256">Endoplasmic reticulum</keyword>
<reference evidence="8 9" key="1">
    <citation type="submission" date="2024-01" db="EMBL/GenBank/DDBJ databases">
        <authorList>
            <person name="Allen C."/>
            <person name="Tagirdzhanova G."/>
        </authorList>
    </citation>
    <scope>NUCLEOTIDE SEQUENCE [LARGE SCALE GENOMIC DNA]</scope>
</reference>
<evidence type="ECO:0000256" key="2">
    <source>
        <dbReference type="ARBA" id="ARBA00004240"/>
    </source>
</evidence>
<evidence type="ECO:0000313" key="9">
    <source>
        <dbReference type="Proteomes" id="UP001642405"/>
    </source>
</evidence>
<keyword evidence="9" id="KW-1185">Reference proteome</keyword>
<accession>A0ABP0CE34</accession>
<dbReference type="InterPro" id="IPR002182">
    <property type="entry name" value="NB-ARC"/>
</dbReference>
<comment type="caution">
    <text evidence="8">The sequence shown here is derived from an EMBL/GenBank/DDBJ whole genome shotgun (WGS) entry which is preliminary data.</text>
</comment>
<dbReference type="SUPFAM" id="SSF52540">
    <property type="entry name" value="P-loop containing nucleoside triphosphate hydrolases"/>
    <property type="match status" value="1"/>
</dbReference>
<evidence type="ECO:0000256" key="5">
    <source>
        <dbReference type="ARBA" id="ARBA00023128"/>
    </source>
</evidence>
<dbReference type="Proteomes" id="UP001642405">
    <property type="component" value="Unassembled WGS sequence"/>
</dbReference>
<dbReference type="EMBL" id="CAWUHB010000051">
    <property type="protein sequence ID" value="CAK7230088.1"/>
    <property type="molecule type" value="Genomic_DNA"/>
</dbReference>